<gene>
    <name evidence="7" type="ORF">SADO_02400</name>
</gene>
<dbReference type="InterPro" id="IPR001123">
    <property type="entry name" value="LeuE-type"/>
</dbReference>
<feature type="transmembrane region" description="Helical" evidence="6">
    <location>
        <begin position="41"/>
        <end position="67"/>
    </location>
</feature>
<evidence type="ECO:0000256" key="5">
    <source>
        <dbReference type="ARBA" id="ARBA00023136"/>
    </source>
</evidence>
<feature type="transmembrane region" description="Helical" evidence="6">
    <location>
        <begin position="6"/>
        <end position="29"/>
    </location>
</feature>
<comment type="caution">
    <text evidence="7">The sequence shown here is derived from an EMBL/GenBank/DDBJ whole genome shotgun (WGS) entry which is preliminary data.</text>
</comment>
<organism evidence="7 8">
    <name type="scientific">Salinisphaera dokdonensis CL-ES53</name>
    <dbReference type="NCBI Taxonomy" id="1304272"/>
    <lineage>
        <taxon>Bacteria</taxon>
        <taxon>Pseudomonadati</taxon>
        <taxon>Pseudomonadota</taxon>
        <taxon>Gammaproteobacteria</taxon>
        <taxon>Salinisphaerales</taxon>
        <taxon>Salinisphaeraceae</taxon>
        <taxon>Salinisphaera</taxon>
    </lineage>
</organism>
<evidence type="ECO:0000256" key="1">
    <source>
        <dbReference type="ARBA" id="ARBA00004651"/>
    </source>
</evidence>
<evidence type="ECO:0000256" key="6">
    <source>
        <dbReference type="SAM" id="Phobius"/>
    </source>
</evidence>
<keyword evidence="2" id="KW-1003">Cell membrane</keyword>
<keyword evidence="8" id="KW-1185">Reference proteome</keyword>
<accession>A0ABV2AWP1</accession>
<reference evidence="7 8" key="1">
    <citation type="submission" date="2013-03" db="EMBL/GenBank/DDBJ databases">
        <title>Salinisphaera dokdonensis CL-ES53 Genome Sequencing.</title>
        <authorList>
            <person name="Li C."/>
            <person name="Lai Q."/>
            <person name="Shao Z."/>
        </authorList>
    </citation>
    <scope>NUCLEOTIDE SEQUENCE [LARGE SCALE GENOMIC DNA]</scope>
    <source>
        <strain evidence="7 8">CL-ES53</strain>
    </source>
</reference>
<protein>
    <submittedName>
        <fullName evidence="7">RhtB family transporter</fullName>
    </submittedName>
</protein>
<evidence type="ECO:0000313" key="8">
    <source>
        <dbReference type="Proteomes" id="UP001460888"/>
    </source>
</evidence>
<keyword evidence="3 6" id="KW-0812">Transmembrane</keyword>
<comment type="subcellular location">
    <subcellularLocation>
        <location evidence="1">Cell membrane</location>
        <topology evidence="1">Multi-pass membrane protein</topology>
    </subcellularLocation>
</comment>
<evidence type="ECO:0000256" key="3">
    <source>
        <dbReference type="ARBA" id="ARBA00022692"/>
    </source>
</evidence>
<evidence type="ECO:0000256" key="2">
    <source>
        <dbReference type="ARBA" id="ARBA00022475"/>
    </source>
</evidence>
<evidence type="ECO:0000313" key="7">
    <source>
        <dbReference type="EMBL" id="MES1928069.1"/>
    </source>
</evidence>
<dbReference type="PANTHER" id="PTHR30086">
    <property type="entry name" value="ARGININE EXPORTER PROTEIN ARGO"/>
    <property type="match status" value="1"/>
</dbReference>
<sequence length="208" mass="22002">MPEDLITVLATLGLYAGLVVSPGPGFALVSRLALSGARAEAFTCTLGFAVGATFYAVLSMTGLALMIQRMGSLVDLIQIAGGCYLVWFGLCAWGNKPAPEAERPTHTTNKAWRGFRTGLLVDLSNPKGIAFFVSLYAVAIPADTALWAKTAIVAGGFVLELGWYNMAAATLATPPAQRVYRRFAGVIERCIGTVLAAFGLRLIAEKTL</sequence>
<evidence type="ECO:0000256" key="4">
    <source>
        <dbReference type="ARBA" id="ARBA00022989"/>
    </source>
</evidence>
<proteinExistence type="predicted"/>
<dbReference type="EMBL" id="APND01000001">
    <property type="protein sequence ID" value="MES1928069.1"/>
    <property type="molecule type" value="Genomic_DNA"/>
</dbReference>
<keyword evidence="5 6" id="KW-0472">Membrane</keyword>
<keyword evidence="4 6" id="KW-1133">Transmembrane helix</keyword>
<name>A0ABV2AWP1_9GAMM</name>
<dbReference type="Pfam" id="PF01810">
    <property type="entry name" value="LysE"/>
    <property type="match status" value="1"/>
</dbReference>
<dbReference type="RefSeq" id="WP_353108917.1">
    <property type="nucleotide sequence ID" value="NZ_APND01000001.1"/>
</dbReference>
<feature type="transmembrane region" description="Helical" evidence="6">
    <location>
        <begin position="73"/>
        <end position="93"/>
    </location>
</feature>
<dbReference type="PANTHER" id="PTHR30086:SF21">
    <property type="entry name" value="TRANSPORT PROTEIN"/>
    <property type="match status" value="1"/>
</dbReference>
<dbReference type="Proteomes" id="UP001460888">
    <property type="component" value="Unassembled WGS sequence"/>
</dbReference>